<organism evidence="1 2">
    <name type="scientific">Chryseotalea sanaruensis</name>
    <dbReference type="NCBI Taxonomy" id="2482724"/>
    <lineage>
        <taxon>Bacteria</taxon>
        <taxon>Pseudomonadati</taxon>
        <taxon>Bacteroidota</taxon>
        <taxon>Cytophagia</taxon>
        <taxon>Cytophagales</taxon>
        <taxon>Chryseotaleaceae</taxon>
        <taxon>Chryseotalea</taxon>
    </lineage>
</organism>
<accession>A0A401U8L4</accession>
<dbReference type="EMBL" id="BHXQ01000002">
    <property type="protein sequence ID" value="GCC51215.1"/>
    <property type="molecule type" value="Genomic_DNA"/>
</dbReference>
<dbReference type="Proteomes" id="UP000288227">
    <property type="component" value="Unassembled WGS sequence"/>
</dbReference>
<comment type="caution">
    <text evidence="1">The sequence shown here is derived from an EMBL/GenBank/DDBJ whole genome shotgun (WGS) entry which is preliminary data.</text>
</comment>
<proteinExistence type="predicted"/>
<name>A0A401U8L4_9BACT</name>
<evidence type="ECO:0000313" key="2">
    <source>
        <dbReference type="Proteomes" id="UP000288227"/>
    </source>
</evidence>
<protein>
    <submittedName>
        <fullName evidence="1">DUF3037 domain-containing protein</fullName>
    </submittedName>
</protein>
<gene>
    <name evidence="1" type="ORF">SanaruYs_14350</name>
</gene>
<dbReference type="Pfam" id="PF11236">
    <property type="entry name" value="DUF3037"/>
    <property type="match status" value="1"/>
</dbReference>
<keyword evidence="2" id="KW-1185">Reference proteome</keyword>
<dbReference type="RefSeq" id="WP_127121847.1">
    <property type="nucleotide sequence ID" value="NZ_BHXQ01000002.1"/>
</dbReference>
<evidence type="ECO:0000313" key="1">
    <source>
        <dbReference type="EMBL" id="GCC51215.1"/>
    </source>
</evidence>
<dbReference type="AlphaFoldDB" id="A0A401U8L4"/>
<reference evidence="1 2" key="1">
    <citation type="submission" date="2018-11" db="EMBL/GenBank/DDBJ databases">
        <title>Chryseotalea sanarue gen. nov., sp., nov., a member of the family Cytophagaceae, isolated from a brackish lake in Hamamatsu Japan.</title>
        <authorList>
            <person name="Maejima Y."/>
            <person name="Iino T."/>
            <person name="Muraguchi Y."/>
            <person name="Fukuda K."/>
            <person name="Ohkuma M."/>
            <person name="Moriuchi R."/>
            <person name="Dohra H."/>
            <person name="Kimbara K."/>
            <person name="Shintani M."/>
        </authorList>
    </citation>
    <scope>NUCLEOTIDE SEQUENCE [LARGE SCALE GENOMIC DNA]</scope>
    <source>
        <strain evidence="1 2">Ys</strain>
    </source>
</reference>
<dbReference type="InterPro" id="IPR021398">
    <property type="entry name" value="DUF3037"/>
</dbReference>
<sequence>MQEHHLFEYAVVRVVPRVEREEFINVGVILLCAKQKFLSCLLELNEERLKSLCNSVDIQEVRAHMQSFDRICKGGKEGGPIGVLPLAERFRWLTASRSTVVQCSHVHPGLSNDPDATIKRLFEQLVKV</sequence>
<dbReference type="OrthoDB" id="9803207at2"/>